<gene>
    <name evidence="1" type="ORF">POM88_019809</name>
</gene>
<protein>
    <recommendedName>
        <fullName evidence="3">Ankyrin repeat-containing protein</fullName>
    </recommendedName>
</protein>
<dbReference type="AlphaFoldDB" id="A0AAD8IAC3"/>
<evidence type="ECO:0000313" key="1">
    <source>
        <dbReference type="EMBL" id="KAK1382074.1"/>
    </source>
</evidence>
<comment type="caution">
    <text evidence="1">The sequence shown here is derived from an EMBL/GenBank/DDBJ whole genome shotgun (WGS) entry which is preliminary data.</text>
</comment>
<proteinExistence type="predicted"/>
<dbReference type="EMBL" id="JAUIZM010000005">
    <property type="protein sequence ID" value="KAK1382074.1"/>
    <property type="molecule type" value="Genomic_DNA"/>
</dbReference>
<keyword evidence="2" id="KW-1185">Reference proteome</keyword>
<reference evidence="1" key="2">
    <citation type="submission" date="2023-05" db="EMBL/GenBank/DDBJ databases">
        <authorList>
            <person name="Schelkunov M.I."/>
        </authorList>
    </citation>
    <scope>NUCLEOTIDE SEQUENCE</scope>
    <source>
        <strain evidence="1">Hsosn_3</strain>
        <tissue evidence="1">Leaf</tissue>
    </source>
</reference>
<sequence length="191" mass="21563">MVNYAAERWSSADFEALFSRTDESGSTVLQLAVERNNGDAVELILLEDPAYQQSREIKRNGLMLIIFKAIDNKCSDDIIKLLSQTYQVGISPDHKDVVALILAMKRRDEDSVLGLLRDAKQLVTFTEDNGWTPLHYAGLDTMAKNKSDFTPRDMLYCKNEIVADQVHIKIALDDELKQFSEDSPQIHSAIT</sequence>
<dbReference type="InterPro" id="IPR036770">
    <property type="entry name" value="Ankyrin_rpt-contain_sf"/>
</dbReference>
<evidence type="ECO:0000313" key="2">
    <source>
        <dbReference type="Proteomes" id="UP001237642"/>
    </source>
</evidence>
<name>A0AAD8IAC3_9APIA</name>
<evidence type="ECO:0008006" key="3">
    <source>
        <dbReference type="Google" id="ProtNLM"/>
    </source>
</evidence>
<organism evidence="1 2">
    <name type="scientific">Heracleum sosnowskyi</name>
    <dbReference type="NCBI Taxonomy" id="360622"/>
    <lineage>
        <taxon>Eukaryota</taxon>
        <taxon>Viridiplantae</taxon>
        <taxon>Streptophyta</taxon>
        <taxon>Embryophyta</taxon>
        <taxon>Tracheophyta</taxon>
        <taxon>Spermatophyta</taxon>
        <taxon>Magnoliopsida</taxon>
        <taxon>eudicotyledons</taxon>
        <taxon>Gunneridae</taxon>
        <taxon>Pentapetalae</taxon>
        <taxon>asterids</taxon>
        <taxon>campanulids</taxon>
        <taxon>Apiales</taxon>
        <taxon>Apiaceae</taxon>
        <taxon>Apioideae</taxon>
        <taxon>apioid superclade</taxon>
        <taxon>Tordylieae</taxon>
        <taxon>Tordyliinae</taxon>
        <taxon>Heracleum</taxon>
    </lineage>
</organism>
<reference evidence="1" key="1">
    <citation type="submission" date="2023-02" db="EMBL/GenBank/DDBJ databases">
        <title>Genome of toxic invasive species Heracleum sosnowskyi carries increased number of genes despite the absence of recent whole-genome duplications.</title>
        <authorList>
            <person name="Schelkunov M."/>
            <person name="Shtratnikova V."/>
            <person name="Makarenko M."/>
            <person name="Klepikova A."/>
            <person name="Omelchenko D."/>
            <person name="Novikova G."/>
            <person name="Obukhova E."/>
            <person name="Bogdanov V."/>
            <person name="Penin A."/>
            <person name="Logacheva M."/>
        </authorList>
    </citation>
    <scope>NUCLEOTIDE SEQUENCE</scope>
    <source>
        <strain evidence="1">Hsosn_3</strain>
        <tissue evidence="1">Leaf</tissue>
    </source>
</reference>
<dbReference type="SUPFAM" id="SSF48403">
    <property type="entry name" value="Ankyrin repeat"/>
    <property type="match status" value="1"/>
</dbReference>
<dbReference type="Proteomes" id="UP001237642">
    <property type="component" value="Unassembled WGS sequence"/>
</dbReference>
<accession>A0AAD8IAC3</accession>
<dbReference type="Gene3D" id="1.25.40.20">
    <property type="entry name" value="Ankyrin repeat-containing domain"/>
    <property type="match status" value="1"/>
</dbReference>